<dbReference type="PROSITE" id="PS50110">
    <property type="entry name" value="RESPONSE_REGULATORY"/>
    <property type="match status" value="1"/>
</dbReference>
<dbReference type="PRINTS" id="PR00344">
    <property type="entry name" value="BCTRLSENSOR"/>
</dbReference>
<dbReference type="EC" id="2.7.13.3" evidence="2"/>
<evidence type="ECO:0000256" key="4">
    <source>
        <dbReference type="ARBA" id="ARBA00022679"/>
    </source>
</evidence>
<organism evidence="9">
    <name type="scientific">hydrothermal vent metagenome</name>
    <dbReference type="NCBI Taxonomy" id="652676"/>
    <lineage>
        <taxon>unclassified sequences</taxon>
        <taxon>metagenomes</taxon>
        <taxon>ecological metagenomes</taxon>
    </lineage>
</organism>
<reference evidence="9" key="1">
    <citation type="submission" date="2018-06" db="EMBL/GenBank/DDBJ databases">
        <authorList>
            <person name="Zhirakovskaya E."/>
        </authorList>
    </citation>
    <scope>NUCLEOTIDE SEQUENCE</scope>
</reference>
<dbReference type="PANTHER" id="PTHR43047:SF9">
    <property type="entry name" value="HISTIDINE KINASE"/>
    <property type="match status" value="1"/>
</dbReference>
<evidence type="ECO:0000256" key="1">
    <source>
        <dbReference type="ARBA" id="ARBA00000085"/>
    </source>
</evidence>
<dbReference type="InterPro" id="IPR003594">
    <property type="entry name" value="HATPase_dom"/>
</dbReference>
<gene>
    <name evidence="9" type="ORF">MNBD_ALPHA02-1687</name>
</gene>
<dbReference type="CDD" id="cd00075">
    <property type="entry name" value="HATPase"/>
    <property type="match status" value="1"/>
</dbReference>
<evidence type="ECO:0000313" key="9">
    <source>
        <dbReference type="EMBL" id="VAV88166.1"/>
    </source>
</evidence>
<evidence type="ECO:0000256" key="2">
    <source>
        <dbReference type="ARBA" id="ARBA00012438"/>
    </source>
</evidence>
<evidence type="ECO:0000259" key="8">
    <source>
        <dbReference type="PROSITE" id="PS50110"/>
    </source>
</evidence>
<dbReference type="Gene3D" id="3.40.50.2300">
    <property type="match status" value="1"/>
</dbReference>
<dbReference type="PANTHER" id="PTHR43047">
    <property type="entry name" value="TWO-COMPONENT HISTIDINE PROTEIN KINASE"/>
    <property type="match status" value="1"/>
</dbReference>
<keyword evidence="6" id="KW-1133">Transmembrane helix</keyword>
<protein>
    <recommendedName>
        <fullName evidence="2">histidine kinase</fullName>
        <ecNumber evidence="2">2.7.13.3</ecNumber>
    </recommendedName>
</protein>
<dbReference type="InterPro" id="IPR003661">
    <property type="entry name" value="HisK_dim/P_dom"/>
</dbReference>
<proteinExistence type="predicted"/>
<dbReference type="SUPFAM" id="SSF55874">
    <property type="entry name" value="ATPase domain of HSP90 chaperone/DNA topoisomerase II/histidine kinase"/>
    <property type="match status" value="1"/>
</dbReference>
<dbReference type="InterPro" id="IPR004358">
    <property type="entry name" value="Sig_transdc_His_kin-like_C"/>
</dbReference>
<evidence type="ECO:0000256" key="6">
    <source>
        <dbReference type="SAM" id="Phobius"/>
    </source>
</evidence>
<dbReference type="Gene3D" id="3.30.565.10">
    <property type="entry name" value="Histidine kinase-like ATPase, C-terminal domain"/>
    <property type="match status" value="1"/>
</dbReference>
<feature type="domain" description="Histidine kinase" evidence="7">
    <location>
        <begin position="230"/>
        <end position="444"/>
    </location>
</feature>
<keyword evidence="5" id="KW-0418">Kinase</keyword>
<feature type="transmembrane region" description="Helical" evidence="6">
    <location>
        <begin position="58"/>
        <end position="78"/>
    </location>
</feature>
<dbReference type="InterPro" id="IPR011006">
    <property type="entry name" value="CheY-like_superfamily"/>
</dbReference>
<dbReference type="SUPFAM" id="SSF47384">
    <property type="entry name" value="Homodimeric domain of signal transducing histidine kinase"/>
    <property type="match status" value="1"/>
</dbReference>
<comment type="catalytic activity">
    <reaction evidence="1">
        <text>ATP + protein L-histidine = ADP + protein N-phospho-L-histidine.</text>
        <dbReference type="EC" id="2.7.13.3"/>
    </reaction>
</comment>
<dbReference type="InterPro" id="IPR001789">
    <property type="entry name" value="Sig_transdc_resp-reg_receiver"/>
</dbReference>
<dbReference type="GO" id="GO:0009927">
    <property type="term" value="F:histidine phosphotransfer kinase activity"/>
    <property type="evidence" value="ECO:0007669"/>
    <property type="project" value="TreeGrafter"/>
</dbReference>
<accession>A0A3B0RH29</accession>
<name>A0A3B0RH29_9ZZZZ</name>
<dbReference type="InterPro" id="IPR005467">
    <property type="entry name" value="His_kinase_dom"/>
</dbReference>
<feature type="transmembrane region" description="Helical" evidence="6">
    <location>
        <begin position="90"/>
        <end position="112"/>
    </location>
</feature>
<keyword evidence="3" id="KW-0597">Phosphoprotein</keyword>
<keyword evidence="4" id="KW-0808">Transferase</keyword>
<feature type="transmembrane region" description="Helical" evidence="6">
    <location>
        <begin position="118"/>
        <end position="138"/>
    </location>
</feature>
<evidence type="ECO:0000259" key="7">
    <source>
        <dbReference type="PROSITE" id="PS50109"/>
    </source>
</evidence>
<evidence type="ECO:0000256" key="5">
    <source>
        <dbReference type="ARBA" id="ARBA00022777"/>
    </source>
</evidence>
<dbReference type="Gene3D" id="1.10.287.130">
    <property type="match status" value="1"/>
</dbReference>
<dbReference type="Pfam" id="PF00072">
    <property type="entry name" value="Response_reg"/>
    <property type="match status" value="1"/>
</dbReference>
<feature type="domain" description="Response regulatory" evidence="8">
    <location>
        <begin position="466"/>
        <end position="583"/>
    </location>
</feature>
<dbReference type="SMART" id="SM00448">
    <property type="entry name" value="REC"/>
    <property type="match status" value="1"/>
</dbReference>
<feature type="transmembrane region" description="Helical" evidence="6">
    <location>
        <begin position="167"/>
        <end position="189"/>
    </location>
</feature>
<dbReference type="SMART" id="SM00387">
    <property type="entry name" value="HATPase_c"/>
    <property type="match status" value="1"/>
</dbReference>
<dbReference type="Pfam" id="PF02518">
    <property type="entry name" value="HATPase_c"/>
    <property type="match status" value="1"/>
</dbReference>
<dbReference type="Pfam" id="PF00512">
    <property type="entry name" value="HisKA"/>
    <property type="match status" value="1"/>
</dbReference>
<dbReference type="SUPFAM" id="SSF52172">
    <property type="entry name" value="CheY-like"/>
    <property type="match status" value="1"/>
</dbReference>
<dbReference type="SMART" id="SM00388">
    <property type="entry name" value="HisKA"/>
    <property type="match status" value="1"/>
</dbReference>
<feature type="transmembrane region" description="Helical" evidence="6">
    <location>
        <begin position="33"/>
        <end position="52"/>
    </location>
</feature>
<dbReference type="PROSITE" id="PS50109">
    <property type="entry name" value="HIS_KIN"/>
    <property type="match status" value="1"/>
</dbReference>
<sequence>MMKETTMDSRSVQPLSHQILAEQLNLISQQIKIILVIVFILSSLAIFAFWTVVPHKILVTWFALVNFPSLMRLVLFYAQKKYSIELRLLGVLNIMLAAWSGTAWGVVGYFFPLYGDTAMLQFITVALFGLTSGAVSGLSSFAPTYFVFSIPVMTALAYRHYSIGGDVNISISIFCIIFLIINLAFSLILQKSFLQSIRLRFENTDLVKNLRREKDKAISASEAKSSFLAATSHDLRQPLHAMGFFIESLEKLLTSSRQRHLLQKIERTSNNLRSQLNDLLDISKIDAGIIKPHIIPLSLSDIFNSLQRTYSPMANEKNITFNILSVSWIIKSDAHMIDRVLNNLVSNAIRYTENDGKILLGCRKRGNELKIEIHDTGIGIPSHLTDNIFTEYYQIDNPERDQNKGLGLGLSIVKGMCDLLGYTIEVHSIIGKGTSFYLTVPLSSRLPVLAGDAMQQVSKLSVKTGNIILIDDESDTLDAMSHLIGNWGHMVLSFSAEGEALNYLNQHDFIPDMIITDFRLRERRTGTQAITAINSYLNKDIPAIIITGDTARDRMLQAQESGHVLLHKPILPAKLKAVINHTLLETDLIH</sequence>
<evidence type="ECO:0000256" key="3">
    <source>
        <dbReference type="ARBA" id="ARBA00022553"/>
    </source>
</evidence>
<dbReference type="GO" id="GO:0005886">
    <property type="term" value="C:plasma membrane"/>
    <property type="evidence" value="ECO:0007669"/>
    <property type="project" value="TreeGrafter"/>
</dbReference>
<dbReference type="FunFam" id="3.30.565.10:FF:000049">
    <property type="entry name" value="Two-component sensor histidine kinase"/>
    <property type="match status" value="1"/>
</dbReference>
<dbReference type="InterPro" id="IPR036890">
    <property type="entry name" value="HATPase_C_sf"/>
</dbReference>
<keyword evidence="6" id="KW-0472">Membrane</keyword>
<dbReference type="CDD" id="cd00082">
    <property type="entry name" value="HisKA"/>
    <property type="match status" value="1"/>
</dbReference>
<dbReference type="GO" id="GO:0000155">
    <property type="term" value="F:phosphorelay sensor kinase activity"/>
    <property type="evidence" value="ECO:0007669"/>
    <property type="project" value="InterPro"/>
</dbReference>
<dbReference type="EMBL" id="UOED01000031">
    <property type="protein sequence ID" value="VAV88166.1"/>
    <property type="molecule type" value="Genomic_DNA"/>
</dbReference>
<dbReference type="InterPro" id="IPR036097">
    <property type="entry name" value="HisK_dim/P_sf"/>
</dbReference>
<keyword evidence="6" id="KW-0812">Transmembrane</keyword>
<dbReference type="CDD" id="cd00156">
    <property type="entry name" value="REC"/>
    <property type="match status" value="1"/>
</dbReference>
<dbReference type="AlphaFoldDB" id="A0A3B0RH29"/>